<feature type="compositionally biased region" description="Basic and acidic residues" evidence="1">
    <location>
        <begin position="16"/>
        <end position="25"/>
    </location>
</feature>
<sequence length="25" mass="2720">MADADGDDQVGITRKTLAEIDQSNR</sequence>
<protein>
    <submittedName>
        <fullName evidence="2">Uncharacterized protein</fullName>
    </submittedName>
</protein>
<dbReference type="Proteomes" id="UP000005237">
    <property type="component" value="Unassembled WGS sequence"/>
</dbReference>
<dbReference type="AlphaFoldDB" id="A0A8R1ILA2"/>
<keyword evidence="3" id="KW-1185">Reference proteome</keyword>
<name>A0A8R1ILA2_CAEJA</name>
<evidence type="ECO:0000313" key="2">
    <source>
        <dbReference type="EnsemblMetazoa" id="CJA37029.1"/>
    </source>
</evidence>
<evidence type="ECO:0000313" key="3">
    <source>
        <dbReference type="Proteomes" id="UP000005237"/>
    </source>
</evidence>
<dbReference type="EnsemblMetazoa" id="CJA37029.1">
    <property type="protein sequence ID" value="CJA37029.1"/>
    <property type="gene ID" value="WBGene00212876"/>
</dbReference>
<feature type="region of interest" description="Disordered" evidence="1">
    <location>
        <begin position="1"/>
        <end position="25"/>
    </location>
</feature>
<accession>A0A8R1ILA2</accession>
<proteinExistence type="predicted"/>
<reference evidence="3" key="1">
    <citation type="submission" date="2010-08" db="EMBL/GenBank/DDBJ databases">
        <authorList>
            <consortium name="Caenorhabditis japonica Sequencing Consortium"/>
            <person name="Wilson R.K."/>
        </authorList>
    </citation>
    <scope>NUCLEOTIDE SEQUENCE [LARGE SCALE GENOMIC DNA]</scope>
    <source>
        <strain evidence="3">DF5081</strain>
    </source>
</reference>
<reference evidence="2" key="2">
    <citation type="submission" date="2022-06" db="UniProtKB">
        <authorList>
            <consortium name="EnsemblMetazoa"/>
        </authorList>
    </citation>
    <scope>IDENTIFICATION</scope>
    <source>
        <strain evidence="2">DF5081</strain>
    </source>
</reference>
<evidence type="ECO:0000256" key="1">
    <source>
        <dbReference type="SAM" id="MobiDB-lite"/>
    </source>
</evidence>
<organism evidence="2 3">
    <name type="scientific">Caenorhabditis japonica</name>
    <dbReference type="NCBI Taxonomy" id="281687"/>
    <lineage>
        <taxon>Eukaryota</taxon>
        <taxon>Metazoa</taxon>
        <taxon>Ecdysozoa</taxon>
        <taxon>Nematoda</taxon>
        <taxon>Chromadorea</taxon>
        <taxon>Rhabditida</taxon>
        <taxon>Rhabditina</taxon>
        <taxon>Rhabditomorpha</taxon>
        <taxon>Rhabditoidea</taxon>
        <taxon>Rhabditidae</taxon>
        <taxon>Peloderinae</taxon>
        <taxon>Caenorhabditis</taxon>
    </lineage>
</organism>